<dbReference type="RefSeq" id="WP_067405333.1">
    <property type="nucleotide sequence ID" value="NZ_LZEY01000056.1"/>
</dbReference>
<evidence type="ECO:0008006" key="3">
    <source>
        <dbReference type="Google" id="ProtNLM"/>
    </source>
</evidence>
<dbReference type="OrthoDB" id="6464501at2"/>
<keyword evidence="2" id="KW-1185">Reference proteome</keyword>
<dbReference type="AlphaFoldDB" id="A0A1B8H5A0"/>
<gene>
    <name evidence="1" type="ORF">AYY18_09945</name>
</gene>
<comment type="caution">
    <text evidence="1">The sequence shown here is derived from an EMBL/GenBank/DDBJ whole genome shotgun (WGS) entry which is preliminary data.</text>
</comment>
<dbReference type="SUPFAM" id="SSF55724">
    <property type="entry name" value="Mog1p/PsbP-like"/>
    <property type="match status" value="1"/>
</dbReference>
<proteinExistence type="predicted"/>
<protein>
    <recommendedName>
        <fullName evidence="3">DUF1795 domain-containing protein</fullName>
    </recommendedName>
</protein>
<organism evidence="1 2">
    <name type="scientific">Morganella psychrotolerans</name>
    <dbReference type="NCBI Taxonomy" id="368603"/>
    <lineage>
        <taxon>Bacteria</taxon>
        <taxon>Pseudomonadati</taxon>
        <taxon>Pseudomonadota</taxon>
        <taxon>Gammaproteobacteria</taxon>
        <taxon>Enterobacterales</taxon>
        <taxon>Morganellaceae</taxon>
        <taxon>Morganella</taxon>
    </lineage>
</organism>
<evidence type="ECO:0000313" key="1">
    <source>
        <dbReference type="EMBL" id="OBU04250.1"/>
    </source>
</evidence>
<accession>A0A1B8H5A0</accession>
<dbReference type="InterPro" id="IPR014894">
    <property type="entry name" value="DcrB/EagT6"/>
</dbReference>
<dbReference type="Proteomes" id="UP000092377">
    <property type="component" value="Unassembled WGS sequence"/>
</dbReference>
<dbReference type="Gene3D" id="3.40.1000.10">
    <property type="entry name" value="Mog1/PsbP, alpha/beta/alpha sandwich"/>
    <property type="match status" value="1"/>
</dbReference>
<dbReference type="EMBL" id="LZEY01000056">
    <property type="protein sequence ID" value="OBU04250.1"/>
    <property type="molecule type" value="Genomic_DNA"/>
</dbReference>
<dbReference type="InterPro" id="IPR016123">
    <property type="entry name" value="Mog1/PsbP_a/b/a-sand"/>
</dbReference>
<dbReference type="Pfam" id="PF08786">
    <property type="entry name" value="DcrB"/>
    <property type="match status" value="1"/>
</dbReference>
<reference evidence="2" key="1">
    <citation type="submission" date="2016-06" db="EMBL/GenBank/DDBJ databases">
        <authorList>
            <person name="Butler K."/>
        </authorList>
    </citation>
    <scope>NUCLEOTIDE SEQUENCE [LARGE SCALE GENOMIC DNA]</scope>
    <source>
        <strain evidence="2">GCSL-Mp20</strain>
    </source>
</reference>
<sequence>MNYYCQEGSVVLPSSDYQDSSINILKFPGRNASLSLTRDLLAKEQTAEQYLISQIAVIRKGVKLYAMTDPVSFTTDAGVQGWAFYCEPEQKGVRLYQYIAGYDLNGTILVMTYCLLHPFTDADLQDWQTLKLRFTRNV</sequence>
<evidence type="ECO:0000313" key="2">
    <source>
        <dbReference type="Proteomes" id="UP000092377"/>
    </source>
</evidence>
<name>A0A1B8H5A0_9GAMM</name>